<dbReference type="OrthoDB" id="2963168at2759"/>
<dbReference type="PANTHER" id="PTHR14187">
    <property type="entry name" value="ALPHA KINASE/ELONGATION FACTOR 2 KINASE"/>
    <property type="match status" value="1"/>
</dbReference>
<dbReference type="CDD" id="cd10170">
    <property type="entry name" value="ASKHA_NBD_HSP70"/>
    <property type="match status" value="1"/>
</dbReference>
<sequence length="615" mass="67981">MHGLLSAYSPLSKVIRKKGIPYLCSPMPPSTRTPYTGSSRKLVLAFDVGTTYSGISYSILDPGQVPEIKGVTRFPAQEKVGGSSKIPTVIYYDKAGKVRAVGAEALRESLRDTIEDEGWVKAEWFKLHMRPKAITSSNPMDKIPPLPAGKSVVDLFGDFIRYLYSCAKLYITESHANGTQLWSSVERTIDFVLTHPNGWEGGQQQQMRKAAIQAGLVPDTIEGHARIRFVTEGEASLHFCIQSGLTTEALKSGGGVMIVDAGGGTIDLSAYGEGPTKGTFEEIASPQCHLQGSVYVTIRARTFLENYLRESKFVEDVEAMTEYFDKSAKLTFDSNPLFIKFGGARDRDPKLRIRGGQLTLSGTEVAAFFEPSVSCIIRAIKMQCMAAKKPISSLFLVGGFSASEYLFSKLKEELAPLGPNVCRPDSHLNKAVADGAVSFYLDHVVAMRVSRFLYGTKCKVNYDRKRADHVLRFAGVFNDVDGIPCLAGSFDVILPKDVQVSETQEFRKHYIQKAFDRIGLEAATSLIYCYRGALEKPLWWNGSSDFSALCTIKADTSKISRCLKPRLTTWGQTYYEMFFDIVLSFGLTELTAQIAWLEDGVEKRSPAKIVYDVDA</sequence>
<gene>
    <name evidence="1" type="ORF">D9615_008998</name>
</gene>
<evidence type="ECO:0000313" key="2">
    <source>
        <dbReference type="Proteomes" id="UP000565441"/>
    </source>
</evidence>
<protein>
    <submittedName>
        <fullName evidence="1">Uncharacterized protein</fullName>
    </submittedName>
</protein>
<comment type="caution">
    <text evidence="1">The sequence shown here is derived from an EMBL/GenBank/DDBJ whole genome shotgun (WGS) entry which is preliminary data.</text>
</comment>
<name>A0A8H5H0T6_9AGAR</name>
<dbReference type="InterPro" id="IPR043129">
    <property type="entry name" value="ATPase_NBD"/>
</dbReference>
<dbReference type="AlphaFoldDB" id="A0A8H5H0T6"/>
<accession>A0A8H5H0T6</accession>
<dbReference type="EMBL" id="JAACJP010000035">
    <property type="protein sequence ID" value="KAF5374607.1"/>
    <property type="molecule type" value="Genomic_DNA"/>
</dbReference>
<dbReference type="SUPFAM" id="SSF53067">
    <property type="entry name" value="Actin-like ATPase domain"/>
    <property type="match status" value="2"/>
</dbReference>
<organism evidence="1 2">
    <name type="scientific">Tricholomella constricta</name>
    <dbReference type="NCBI Taxonomy" id="117010"/>
    <lineage>
        <taxon>Eukaryota</taxon>
        <taxon>Fungi</taxon>
        <taxon>Dikarya</taxon>
        <taxon>Basidiomycota</taxon>
        <taxon>Agaricomycotina</taxon>
        <taxon>Agaricomycetes</taxon>
        <taxon>Agaricomycetidae</taxon>
        <taxon>Agaricales</taxon>
        <taxon>Tricholomatineae</taxon>
        <taxon>Lyophyllaceae</taxon>
        <taxon>Tricholomella</taxon>
    </lineage>
</organism>
<keyword evidence="2" id="KW-1185">Reference proteome</keyword>
<reference evidence="1 2" key="1">
    <citation type="journal article" date="2020" name="ISME J.">
        <title>Uncovering the hidden diversity of litter-decomposition mechanisms in mushroom-forming fungi.</title>
        <authorList>
            <person name="Floudas D."/>
            <person name="Bentzer J."/>
            <person name="Ahren D."/>
            <person name="Johansson T."/>
            <person name="Persson P."/>
            <person name="Tunlid A."/>
        </authorList>
    </citation>
    <scope>NUCLEOTIDE SEQUENCE [LARGE SCALE GENOMIC DNA]</scope>
    <source>
        <strain evidence="1 2">CBS 661.87</strain>
    </source>
</reference>
<dbReference type="Gene3D" id="3.30.420.40">
    <property type="match status" value="1"/>
</dbReference>
<dbReference type="Proteomes" id="UP000565441">
    <property type="component" value="Unassembled WGS sequence"/>
</dbReference>
<dbReference type="PANTHER" id="PTHR14187:SF5">
    <property type="entry name" value="HEAT SHOCK 70 KDA PROTEIN 12A"/>
    <property type="match status" value="1"/>
</dbReference>
<proteinExistence type="predicted"/>
<evidence type="ECO:0000313" key="1">
    <source>
        <dbReference type="EMBL" id="KAF5374607.1"/>
    </source>
</evidence>